<feature type="transmembrane region" description="Helical" evidence="16">
    <location>
        <begin position="395"/>
        <end position="415"/>
    </location>
</feature>
<feature type="transmembrane region" description="Helical" evidence="16">
    <location>
        <begin position="162"/>
        <end position="184"/>
    </location>
</feature>
<comment type="subcellular location">
    <subcellularLocation>
        <location evidence="16">Cell membrane</location>
        <topology evidence="16">Multi-pass membrane protein</topology>
    </subcellularLocation>
    <subcellularLocation>
        <location evidence="1">Membrane</location>
        <topology evidence="1">Multi-pass membrane protein</topology>
    </subcellularLocation>
</comment>
<evidence type="ECO:0000256" key="7">
    <source>
        <dbReference type="ARBA" id="ARBA00022723"/>
    </source>
</evidence>
<evidence type="ECO:0000256" key="3">
    <source>
        <dbReference type="ARBA" id="ARBA00022448"/>
    </source>
</evidence>
<evidence type="ECO:0000256" key="15">
    <source>
        <dbReference type="RuleBase" id="RU000370"/>
    </source>
</evidence>
<feature type="transmembrane region" description="Helical" evidence="16">
    <location>
        <begin position="285"/>
        <end position="306"/>
    </location>
</feature>
<evidence type="ECO:0000256" key="10">
    <source>
        <dbReference type="ARBA" id="ARBA00022989"/>
    </source>
</evidence>
<comment type="pathway">
    <text evidence="2 16">Energy metabolism; oxidative phosphorylation.</text>
</comment>
<evidence type="ECO:0000256" key="16">
    <source>
        <dbReference type="RuleBase" id="RU363061"/>
    </source>
</evidence>
<keyword evidence="10 16" id="KW-1133">Transmembrane helix</keyword>
<keyword evidence="11 16" id="KW-0408">Iron</keyword>
<reference evidence="18" key="1">
    <citation type="journal article" date="2020" name="mSystems">
        <title>Genome- and Community-Level Interaction Insights into Carbon Utilization and Element Cycling Functions of Hydrothermarchaeota in Hydrothermal Sediment.</title>
        <authorList>
            <person name="Zhou Z."/>
            <person name="Liu Y."/>
            <person name="Xu W."/>
            <person name="Pan J."/>
            <person name="Luo Z.H."/>
            <person name="Li M."/>
        </authorList>
    </citation>
    <scope>NUCLEOTIDE SEQUENCE [LARGE SCALE GENOMIC DNA]</scope>
    <source>
        <strain evidence="18">SpSt-349</strain>
    </source>
</reference>
<evidence type="ECO:0000259" key="17">
    <source>
        <dbReference type="PROSITE" id="PS50855"/>
    </source>
</evidence>
<feature type="transmembrane region" description="Helical" evidence="16">
    <location>
        <begin position="250"/>
        <end position="273"/>
    </location>
</feature>
<dbReference type="PROSITE" id="PS00077">
    <property type="entry name" value="COX1_CUB"/>
    <property type="match status" value="1"/>
</dbReference>
<keyword evidence="5 15" id="KW-0679">Respiratory chain</keyword>
<dbReference type="AlphaFoldDB" id="A0A831U3J0"/>
<gene>
    <name evidence="18" type="primary">ctaD</name>
    <name evidence="18" type="ORF">ENQ87_14905</name>
</gene>
<organism evidence="18">
    <name type="scientific">Geobacter metallireducens</name>
    <dbReference type="NCBI Taxonomy" id="28232"/>
    <lineage>
        <taxon>Bacteria</taxon>
        <taxon>Pseudomonadati</taxon>
        <taxon>Thermodesulfobacteriota</taxon>
        <taxon>Desulfuromonadia</taxon>
        <taxon>Geobacterales</taxon>
        <taxon>Geobacteraceae</taxon>
        <taxon>Geobacter</taxon>
    </lineage>
</organism>
<evidence type="ECO:0000256" key="4">
    <source>
        <dbReference type="ARBA" id="ARBA00022617"/>
    </source>
</evidence>
<evidence type="ECO:0000256" key="12">
    <source>
        <dbReference type="ARBA" id="ARBA00023008"/>
    </source>
</evidence>
<dbReference type="UniPathway" id="UPA00705"/>
<keyword evidence="8" id="KW-1278">Translocase</keyword>
<dbReference type="EMBL" id="DSOV01000070">
    <property type="protein sequence ID" value="HEN43628.1"/>
    <property type="molecule type" value="Genomic_DNA"/>
</dbReference>
<dbReference type="GO" id="GO:0005886">
    <property type="term" value="C:plasma membrane"/>
    <property type="evidence" value="ECO:0007669"/>
    <property type="project" value="UniProtKB-SubCell"/>
</dbReference>
<dbReference type="GO" id="GO:0004129">
    <property type="term" value="F:cytochrome-c oxidase activity"/>
    <property type="evidence" value="ECO:0007669"/>
    <property type="project" value="UniProtKB-EC"/>
</dbReference>
<dbReference type="GO" id="GO:0006119">
    <property type="term" value="P:oxidative phosphorylation"/>
    <property type="evidence" value="ECO:0007669"/>
    <property type="project" value="UniProtKB-UniPathway"/>
</dbReference>
<feature type="transmembrane region" description="Helical" evidence="16">
    <location>
        <begin position="205"/>
        <end position="230"/>
    </location>
</feature>
<dbReference type="InterPro" id="IPR000883">
    <property type="entry name" value="Cyt_C_Oxase_1"/>
</dbReference>
<feature type="domain" description="Cytochrome oxidase subunit I profile" evidence="17">
    <location>
        <begin position="27"/>
        <end position="531"/>
    </location>
</feature>
<keyword evidence="16" id="KW-1003">Cell membrane</keyword>
<feature type="transmembrane region" description="Helical" evidence="16">
    <location>
        <begin position="318"/>
        <end position="336"/>
    </location>
</feature>
<dbReference type="GO" id="GO:0022904">
    <property type="term" value="P:respiratory electron transport chain"/>
    <property type="evidence" value="ECO:0007669"/>
    <property type="project" value="TreeGrafter"/>
</dbReference>
<dbReference type="EC" id="7.1.1.9" evidence="16"/>
<dbReference type="GO" id="GO:0046872">
    <property type="term" value="F:metal ion binding"/>
    <property type="evidence" value="ECO:0007669"/>
    <property type="project" value="UniProtKB-KW"/>
</dbReference>
<comment type="catalytic activity">
    <reaction evidence="14 16">
        <text>4 Fe(II)-[cytochrome c] + O2 + 8 H(+)(in) = 4 Fe(III)-[cytochrome c] + 2 H2O + 4 H(+)(out)</text>
        <dbReference type="Rhea" id="RHEA:11436"/>
        <dbReference type="Rhea" id="RHEA-COMP:10350"/>
        <dbReference type="Rhea" id="RHEA-COMP:14399"/>
        <dbReference type="ChEBI" id="CHEBI:15377"/>
        <dbReference type="ChEBI" id="CHEBI:15378"/>
        <dbReference type="ChEBI" id="CHEBI:15379"/>
        <dbReference type="ChEBI" id="CHEBI:29033"/>
        <dbReference type="ChEBI" id="CHEBI:29034"/>
        <dbReference type="EC" id="7.1.1.9"/>
    </reaction>
</comment>
<keyword evidence="13 16" id="KW-0472">Membrane</keyword>
<feature type="transmembrane region" description="Helical" evidence="16">
    <location>
        <begin position="427"/>
        <end position="446"/>
    </location>
</feature>
<evidence type="ECO:0000256" key="11">
    <source>
        <dbReference type="ARBA" id="ARBA00023004"/>
    </source>
</evidence>
<keyword evidence="18" id="KW-0560">Oxidoreductase</keyword>
<evidence type="ECO:0000256" key="1">
    <source>
        <dbReference type="ARBA" id="ARBA00004141"/>
    </source>
</evidence>
<dbReference type="InterPro" id="IPR014241">
    <property type="entry name" value="Cyt_c_oxidase_su1_bac"/>
</dbReference>
<dbReference type="GO" id="GO:0015990">
    <property type="term" value="P:electron transport coupled proton transport"/>
    <property type="evidence" value="ECO:0007669"/>
    <property type="project" value="InterPro"/>
</dbReference>
<keyword evidence="3 15" id="KW-0813">Transport</keyword>
<dbReference type="Gene3D" id="1.20.210.10">
    <property type="entry name" value="Cytochrome c oxidase-like, subunit I domain"/>
    <property type="match status" value="1"/>
</dbReference>
<keyword evidence="6 15" id="KW-0812">Transmembrane</keyword>
<evidence type="ECO:0000256" key="2">
    <source>
        <dbReference type="ARBA" id="ARBA00004673"/>
    </source>
</evidence>
<evidence type="ECO:0000256" key="9">
    <source>
        <dbReference type="ARBA" id="ARBA00022982"/>
    </source>
</evidence>
<feature type="transmembrane region" description="Helical" evidence="16">
    <location>
        <begin position="123"/>
        <end position="142"/>
    </location>
</feature>
<feature type="transmembrane region" description="Helical" evidence="16">
    <location>
        <begin position="466"/>
        <end position="488"/>
    </location>
</feature>
<evidence type="ECO:0000256" key="8">
    <source>
        <dbReference type="ARBA" id="ARBA00022967"/>
    </source>
</evidence>
<evidence type="ECO:0000256" key="6">
    <source>
        <dbReference type="ARBA" id="ARBA00022692"/>
    </source>
</evidence>
<dbReference type="PANTHER" id="PTHR10422">
    <property type="entry name" value="CYTOCHROME C OXIDASE SUBUNIT 1"/>
    <property type="match status" value="1"/>
</dbReference>
<feature type="transmembrane region" description="Helical" evidence="16">
    <location>
        <begin position="357"/>
        <end position="380"/>
    </location>
</feature>
<feature type="transmembrane region" description="Helical" evidence="16">
    <location>
        <begin position="38"/>
        <end position="58"/>
    </location>
</feature>
<dbReference type="NCBIfam" id="TIGR02891">
    <property type="entry name" value="CtaD_CoxA"/>
    <property type="match status" value="1"/>
</dbReference>
<dbReference type="InterPro" id="IPR036927">
    <property type="entry name" value="Cyt_c_oxase-like_su1_sf"/>
</dbReference>
<dbReference type="InterPro" id="IPR023615">
    <property type="entry name" value="Cyt_c_Oxase_su1_BS"/>
</dbReference>
<dbReference type="GO" id="GO:0020037">
    <property type="term" value="F:heme binding"/>
    <property type="evidence" value="ECO:0007669"/>
    <property type="project" value="InterPro"/>
</dbReference>
<accession>A0A831U3J0</accession>
<dbReference type="GO" id="GO:0016491">
    <property type="term" value="F:oxidoreductase activity"/>
    <property type="evidence" value="ECO:0007669"/>
    <property type="project" value="UniProtKB-KW"/>
</dbReference>
<keyword evidence="9 15" id="KW-0249">Electron transport</keyword>
<comment type="function">
    <text evidence="16">Cytochrome c oxidase is the component of the respiratory chain that catalyzes the reduction of oxygen to water. Subunits 1-3 form the functional core of the enzyme complex. CO I is the catalytic subunit of the enzyme. Electrons originating in cytochrome c are transferred via the copper A center of subunit 2 and heme A of subunit 1 to the bimetallic center formed by heme A3 and copper B.</text>
</comment>
<keyword evidence="4 15" id="KW-0349">Heme</keyword>
<comment type="similarity">
    <text evidence="15">Belongs to the heme-copper respiratory oxidase family.</text>
</comment>
<dbReference type="InterPro" id="IPR023616">
    <property type="entry name" value="Cyt_c_oxase-like_su1_dom"/>
</dbReference>
<dbReference type="PROSITE" id="PS50855">
    <property type="entry name" value="COX1"/>
    <property type="match status" value="1"/>
</dbReference>
<comment type="caution">
    <text evidence="18">The sequence shown here is derived from an EMBL/GenBank/DDBJ whole genome shotgun (WGS) entry which is preliminary data.</text>
</comment>
<evidence type="ECO:0000256" key="14">
    <source>
        <dbReference type="ARBA" id="ARBA00047816"/>
    </source>
</evidence>
<name>A0A831U3J0_GEOME</name>
<sequence>MKQAERTRPAALGGFWGDTGKTGIGAWLLSTDHKRIGLLYFWSVLGFFLGGVVLGLVLRLELMAPGRTIMGPQAYNALFTVHGVVMIFLFIIPGIPGAFGNLIMPIQIGARDVAFPRLNLLSWWLYAAGAAIILLSLVTGGGPPDTGWTFYLPFSGRTATNVSLAVFGVFIVGFSSILTGINFVTTIHRLRAEGMSWGRLPLFVWSLYATAWVQILATPILGITLVLIIAERVLGVGLFDPGRGGDPLMYQHLFWIYSHPAVYIMVLPAMGVVSEIIPVFARKPIFGYKMIAFSSLAIAAAGSLVWGHHMFTSGMSDTAVLVFSFLTFIVAIPSAIKVFNWVSTLYRGSISLDPPMLFALSFILLFSIGGLAGLILGAAATDVHVHDTYFVVGHFHYVMFGGAGFAFFAAMHYWLPKFYGRMYARRPAVIAWALMFVGFNILYFTMKVLGMRGMPRRYYDYLPEFAGLNLASTIGSWILALGLAVMLVNLFRGLWKGEPVTGANPWGGATLEWTVPTPPPTENFAEEPVVTHGPYDFRGKGTP</sequence>
<evidence type="ECO:0000256" key="13">
    <source>
        <dbReference type="ARBA" id="ARBA00023136"/>
    </source>
</evidence>
<dbReference type="SUPFAM" id="SSF81442">
    <property type="entry name" value="Cytochrome c oxidase subunit I-like"/>
    <property type="match status" value="1"/>
</dbReference>
<feature type="transmembrane region" description="Helical" evidence="16">
    <location>
        <begin position="78"/>
        <end position="103"/>
    </location>
</feature>
<dbReference type="PRINTS" id="PR01165">
    <property type="entry name" value="CYCOXIDASEI"/>
</dbReference>
<keyword evidence="12 16" id="KW-0186">Copper</keyword>
<proteinExistence type="inferred from homology"/>
<dbReference type="Pfam" id="PF00115">
    <property type="entry name" value="COX1"/>
    <property type="match status" value="1"/>
</dbReference>
<evidence type="ECO:0000313" key="18">
    <source>
        <dbReference type="EMBL" id="HEN43628.1"/>
    </source>
</evidence>
<dbReference type="PANTHER" id="PTHR10422:SF18">
    <property type="entry name" value="CYTOCHROME C OXIDASE SUBUNIT 1"/>
    <property type="match status" value="1"/>
</dbReference>
<protein>
    <recommendedName>
        <fullName evidence="16">Cytochrome c oxidase subunit 1</fullName>
        <ecNumber evidence="16">7.1.1.9</ecNumber>
    </recommendedName>
</protein>
<keyword evidence="7 16" id="KW-0479">Metal-binding</keyword>
<evidence type="ECO:0000256" key="5">
    <source>
        <dbReference type="ARBA" id="ARBA00022660"/>
    </source>
</evidence>